<dbReference type="Proteomes" id="UP000053766">
    <property type="component" value="Unassembled WGS sequence"/>
</dbReference>
<feature type="non-terminal residue" evidence="1">
    <location>
        <position position="458"/>
    </location>
</feature>
<accession>A0A0D8X7J2</accession>
<organism evidence="1 2">
    <name type="scientific">Dictyocaulus viviparus</name>
    <name type="common">Bovine lungworm</name>
    <dbReference type="NCBI Taxonomy" id="29172"/>
    <lineage>
        <taxon>Eukaryota</taxon>
        <taxon>Metazoa</taxon>
        <taxon>Ecdysozoa</taxon>
        <taxon>Nematoda</taxon>
        <taxon>Chromadorea</taxon>
        <taxon>Rhabditida</taxon>
        <taxon>Rhabditina</taxon>
        <taxon>Rhabditomorpha</taxon>
        <taxon>Strongyloidea</taxon>
        <taxon>Metastrongylidae</taxon>
        <taxon>Dictyocaulus</taxon>
    </lineage>
</organism>
<dbReference type="GO" id="GO:0005245">
    <property type="term" value="F:voltage-gated calcium channel activity"/>
    <property type="evidence" value="ECO:0007669"/>
    <property type="project" value="TreeGrafter"/>
</dbReference>
<reference evidence="1 2" key="1">
    <citation type="submission" date="2013-11" db="EMBL/GenBank/DDBJ databases">
        <title>Draft genome of the bovine lungworm Dictyocaulus viviparus.</title>
        <authorList>
            <person name="Mitreva M."/>
        </authorList>
    </citation>
    <scope>NUCLEOTIDE SEQUENCE [LARGE SCALE GENOMIC DNA]</scope>
    <source>
        <strain evidence="1 2">HannoverDv2000</strain>
    </source>
</reference>
<dbReference type="InterPro" id="IPR051173">
    <property type="entry name" value="Ca_channel_alpha-2/delta"/>
</dbReference>
<proteinExistence type="predicted"/>
<dbReference type="GO" id="GO:0005891">
    <property type="term" value="C:voltage-gated calcium channel complex"/>
    <property type="evidence" value="ECO:0007669"/>
    <property type="project" value="TreeGrafter"/>
</dbReference>
<evidence type="ECO:0000313" key="1">
    <source>
        <dbReference type="EMBL" id="KJH40520.1"/>
    </source>
</evidence>
<dbReference type="AlphaFoldDB" id="A0A0D8X7J2"/>
<dbReference type="PANTHER" id="PTHR10166">
    <property type="entry name" value="VOLTAGE-DEPENDENT CALCIUM CHANNEL SUBUNIT ALPHA-2/DELTA-RELATED"/>
    <property type="match status" value="1"/>
</dbReference>
<dbReference type="OrthoDB" id="5792707at2759"/>
<name>A0A0D8X7J2_DICVI</name>
<protein>
    <submittedName>
        <fullName evidence="1">VWA protein</fullName>
    </submittedName>
</protein>
<gene>
    <name evidence="1" type="ORF">DICVIV_13521</name>
</gene>
<evidence type="ECO:0000313" key="2">
    <source>
        <dbReference type="Proteomes" id="UP000053766"/>
    </source>
</evidence>
<dbReference type="PANTHER" id="PTHR10166:SF65">
    <property type="entry name" value="VWFA DOMAIN-CONTAINING PROTEIN"/>
    <property type="match status" value="1"/>
</dbReference>
<dbReference type="EMBL" id="KN717148">
    <property type="protein sequence ID" value="KJH40520.1"/>
    <property type="molecule type" value="Genomic_DNA"/>
</dbReference>
<reference evidence="2" key="2">
    <citation type="journal article" date="2016" name="Sci. Rep.">
        <title>Dictyocaulus viviparus genome, variome and transcriptome elucidate lungworm biology and support future intervention.</title>
        <authorList>
            <person name="McNulty S.N."/>
            <person name="Strube C."/>
            <person name="Rosa B.A."/>
            <person name="Martin J.C."/>
            <person name="Tyagi R."/>
            <person name="Choi Y.J."/>
            <person name="Wang Q."/>
            <person name="Hallsworth Pepin K."/>
            <person name="Zhang X."/>
            <person name="Ozersky P."/>
            <person name="Wilson R.K."/>
            <person name="Sternberg P.W."/>
            <person name="Gasser R.B."/>
            <person name="Mitreva M."/>
        </authorList>
    </citation>
    <scope>NUCLEOTIDE SEQUENCE [LARGE SCALE GENOMIC DNA]</scope>
    <source>
        <strain evidence="2">HannoverDv2000</strain>
    </source>
</reference>
<sequence>MFLATKAQKLLLLGIEQLKIFIVFECHAAVNNSRNHAQRQRTRPLSFKEIRHKGCSSMLCRFARIESNIIYQQPEQQWHHSSKKKVEKTFQLNSRKFACSTVIRINERQKAKKDNISEELTVNSWELHKLNSKMETAHHHFLDPDFNGMAMALHRFLICLQLGITVSTEDFGLEKFSQILISQFEEQSRAKLLDEPFEQLKSKLQVQLEDPRSALDSAKQKLEQLFSDRSKALQSDKAHPIRYVAEVSVFCTLSCPRDWMISHSWITRSKLVGIRIDPPQLRTQAIASNSRVLTTRAACENDSNDYGWKIKFLIKLARSAEGSARYYAVYNDAQFTMPRDKSFCSEFERMLNDSDVKTVSNSASRTSGVHVSIEAYRCDPKVIRDFSWTGAENIEKTMAENERTYETMRHQFIGTYSGVTRMYPRRYWRVEPAPITIDLFDPKFRPWFVNAESAPKDI</sequence>
<keyword evidence="2" id="KW-1185">Reference proteome</keyword>
<dbReference type="STRING" id="29172.A0A0D8X7J2"/>